<gene>
    <name evidence="1" type="ORF">PICMEDRAFT_11167</name>
</gene>
<reference evidence="1 2" key="1">
    <citation type="journal article" date="2016" name="Proc. Natl. Acad. Sci. U.S.A.">
        <title>Comparative genomics of biotechnologically important yeasts.</title>
        <authorList>
            <person name="Riley R."/>
            <person name="Haridas S."/>
            <person name="Wolfe K.H."/>
            <person name="Lopes M.R."/>
            <person name="Hittinger C.T."/>
            <person name="Goeker M."/>
            <person name="Salamov A.A."/>
            <person name="Wisecaver J.H."/>
            <person name="Long T.M."/>
            <person name="Calvey C.H."/>
            <person name="Aerts A.L."/>
            <person name="Barry K.W."/>
            <person name="Choi C."/>
            <person name="Clum A."/>
            <person name="Coughlan A.Y."/>
            <person name="Deshpande S."/>
            <person name="Douglass A.P."/>
            <person name="Hanson S.J."/>
            <person name="Klenk H.-P."/>
            <person name="LaButti K.M."/>
            <person name="Lapidus A."/>
            <person name="Lindquist E.A."/>
            <person name="Lipzen A.M."/>
            <person name="Meier-Kolthoff J.P."/>
            <person name="Ohm R.A."/>
            <person name="Otillar R.P."/>
            <person name="Pangilinan J.L."/>
            <person name="Peng Y."/>
            <person name="Rokas A."/>
            <person name="Rosa C.A."/>
            <person name="Scheuner C."/>
            <person name="Sibirny A.A."/>
            <person name="Slot J.C."/>
            <person name="Stielow J.B."/>
            <person name="Sun H."/>
            <person name="Kurtzman C.P."/>
            <person name="Blackwell M."/>
            <person name="Grigoriev I.V."/>
            <person name="Jeffries T.W."/>
        </authorList>
    </citation>
    <scope>NUCLEOTIDE SEQUENCE [LARGE SCALE GENOMIC DNA]</scope>
    <source>
        <strain evidence="1 2">NRRL Y-2026</strain>
    </source>
</reference>
<name>A0A1E3NQC0_9ASCO</name>
<keyword evidence="2" id="KW-1185">Reference proteome</keyword>
<sequence>MSFNEKPVSTIDLGLPSEAQVLAQFFDQDFNPSDYINALFMTSLNASAPISNALSNKSLELNSASSLKILFKRCSALSLHFNEYTNELVRRFDQSYEKLHSSSSQIISYDGQNQLGLSLKSSDDDTTAESKEIVTRLQYHLATLNTSMYSLLDDLKQTREKLDIIDPKKTNKNAVDDLQKLVLVKKRVEEVKISFNLLKSLVASSEIEDAREDFQNAATFKSDRITVAEFKNALAVLRKLMQEQLSQEIDLYNNSKKDGHPAEVNEKLMKIIDNMINLQPIFKSFLNFQSSYAAFVEFLKEQKSNYLNLFD</sequence>
<evidence type="ECO:0000313" key="1">
    <source>
        <dbReference type="EMBL" id="ODQ48265.1"/>
    </source>
</evidence>
<dbReference type="OrthoDB" id="4064682at2759"/>
<protein>
    <submittedName>
        <fullName evidence="1">Uncharacterized protein</fullName>
    </submittedName>
</protein>
<dbReference type="GeneID" id="30176452"/>
<dbReference type="Gene3D" id="6.10.250.2790">
    <property type="match status" value="1"/>
</dbReference>
<dbReference type="AlphaFoldDB" id="A0A1E3NQC0"/>
<dbReference type="Proteomes" id="UP000094455">
    <property type="component" value="Unassembled WGS sequence"/>
</dbReference>
<organism evidence="1 2">
    <name type="scientific">Pichia membranifaciens NRRL Y-2026</name>
    <dbReference type="NCBI Taxonomy" id="763406"/>
    <lineage>
        <taxon>Eukaryota</taxon>
        <taxon>Fungi</taxon>
        <taxon>Dikarya</taxon>
        <taxon>Ascomycota</taxon>
        <taxon>Saccharomycotina</taxon>
        <taxon>Pichiomycetes</taxon>
        <taxon>Pichiales</taxon>
        <taxon>Pichiaceae</taxon>
        <taxon>Pichia</taxon>
    </lineage>
</organism>
<dbReference type="RefSeq" id="XP_019019378.1">
    <property type="nucleotide sequence ID" value="XM_019159765.1"/>
</dbReference>
<proteinExistence type="predicted"/>
<accession>A0A1E3NQC0</accession>
<evidence type="ECO:0000313" key="2">
    <source>
        <dbReference type="Proteomes" id="UP000094455"/>
    </source>
</evidence>
<dbReference type="EMBL" id="KV454002">
    <property type="protein sequence ID" value="ODQ48265.1"/>
    <property type="molecule type" value="Genomic_DNA"/>
</dbReference>
<dbReference type="STRING" id="763406.A0A1E3NQC0"/>